<dbReference type="Proteomes" id="UP000198915">
    <property type="component" value="Unassembled WGS sequence"/>
</dbReference>
<sequence>MEIGIRTMFNTVEKLLRFTDALYMAVGVYHGTVFEKVAALLLRLGVERGIVVQGCDGRQANPHADRRKRRFLPRYDRSRLIGTYG</sequence>
<evidence type="ECO:0000313" key="4">
    <source>
        <dbReference type="Proteomes" id="UP000198915"/>
    </source>
</evidence>
<protein>
    <submittedName>
        <fullName evidence="3">Glycosyl transferase family, a/b domain</fullName>
    </submittedName>
</protein>
<keyword evidence="1" id="KW-0328">Glycosyltransferase</keyword>
<evidence type="ECO:0000256" key="2">
    <source>
        <dbReference type="ARBA" id="ARBA00022679"/>
    </source>
</evidence>
<evidence type="ECO:0000256" key="1">
    <source>
        <dbReference type="ARBA" id="ARBA00022676"/>
    </source>
</evidence>
<name>A0A1I3LGK6_9BACL</name>
<proteinExistence type="predicted"/>
<accession>A0A1I3LGK6</accession>
<reference evidence="4" key="1">
    <citation type="submission" date="2016-10" db="EMBL/GenBank/DDBJ databases">
        <authorList>
            <person name="Varghese N."/>
            <person name="Submissions S."/>
        </authorList>
    </citation>
    <scope>NUCLEOTIDE SEQUENCE [LARGE SCALE GENOMIC DNA]</scope>
    <source>
        <strain evidence="4">OK042</strain>
    </source>
</reference>
<organism evidence="3 4">
    <name type="scientific">Brevibacillus centrosporus</name>
    <dbReference type="NCBI Taxonomy" id="54910"/>
    <lineage>
        <taxon>Bacteria</taxon>
        <taxon>Bacillati</taxon>
        <taxon>Bacillota</taxon>
        <taxon>Bacilli</taxon>
        <taxon>Bacillales</taxon>
        <taxon>Paenibacillaceae</taxon>
        <taxon>Brevibacillus</taxon>
    </lineage>
</organism>
<evidence type="ECO:0000313" key="3">
    <source>
        <dbReference type="EMBL" id="SFI83851.1"/>
    </source>
</evidence>
<keyword evidence="2 3" id="KW-0808">Transferase</keyword>
<dbReference type="STRING" id="1884381.SAMN05518846_101307"/>
<dbReference type="RefSeq" id="WP_092266191.1">
    <property type="nucleotide sequence ID" value="NZ_FORT01000001.1"/>
</dbReference>
<dbReference type="Gene3D" id="3.40.1030.10">
    <property type="entry name" value="Nucleoside phosphorylase/phosphoribosyltransferase catalytic domain"/>
    <property type="match status" value="1"/>
</dbReference>
<dbReference type="SUPFAM" id="SSF52418">
    <property type="entry name" value="Nucleoside phosphorylase/phosphoribosyltransferase catalytic domain"/>
    <property type="match status" value="1"/>
</dbReference>
<dbReference type="InterPro" id="IPR035902">
    <property type="entry name" value="Nuc_phospho_transferase"/>
</dbReference>
<dbReference type="AlphaFoldDB" id="A0A1I3LGK6"/>
<dbReference type="GO" id="GO:0016757">
    <property type="term" value="F:glycosyltransferase activity"/>
    <property type="evidence" value="ECO:0007669"/>
    <property type="project" value="UniProtKB-KW"/>
</dbReference>
<gene>
    <name evidence="3" type="ORF">SAMN05518846_101307</name>
</gene>
<keyword evidence="4" id="KW-1185">Reference proteome</keyword>
<dbReference type="EMBL" id="FORT01000001">
    <property type="protein sequence ID" value="SFI83851.1"/>
    <property type="molecule type" value="Genomic_DNA"/>
</dbReference>